<dbReference type="Gene3D" id="3.40.367.20">
    <property type="match status" value="1"/>
</dbReference>
<dbReference type="GO" id="GO:0006096">
    <property type="term" value="P:glycolytic process"/>
    <property type="evidence" value="ECO:0007669"/>
    <property type="project" value="UniProtKB-UniPathway"/>
</dbReference>
<proteinExistence type="inferred from homology"/>
<dbReference type="CDD" id="cd24018">
    <property type="entry name" value="ASKHA_NBD_HK_fungi"/>
    <property type="match status" value="1"/>
</dbReference>
<gene>
    <name evidence="14" type="ORF">INT46_002816</name>
</gene>
<dbReference type="PROSITE" id="PS51748">
    <property type="entry name" value="HEXOKINASE_2"/>
    <property type="match status" value="1"/>
</dbReference>
<dbReference type="Gene3D" id="1.10.287.1250">
    <property type="match status" value="1"/>
</dbReference>
<comment type="caution">
    <text evidence="14">The sequence shown here is derived from an EMBL/GenBank/DDBJ whole genome shotgun (WGS) entry which is preliminary data.</text>
</comment>
<evidence type="ECO:0000313" key="14">
    <source>
        <dbReference type="EMBL" id="KAG2209566.1"/>
    </source>
</evidence>
<dbReference type="InterPro" id="IPR022672">
    <property type="entry name" value="Hexokinase_N"/>
</dbReference>
<feature type="domain" description="Hexokinase N-terminal" evidence="12">
    <location>
        <begin position="29"/>
        <end position="241"/>
    </location>
</feature>
<dbReference type="GO" id="GO:0005739">
    <property type="term" value="C:mitochondrion"/>
    <property type="evidence" value="ECO:0007669"/>
    <property type="project" value="TreeGrafter"/>
</dbReference>
<dbReference type="GO" id="GO:0001678">
    <property type="term" value="P:intracellular glucose homeostasis"/>
    <property type="evidence" value="ECO:0007669"/>
    <property type="project" value="InterPro"/>
</dbReference>
<dbReference type="AlphaFoldDB" id="A0A8H7RH73"/>
<evidence type="ECO:0000256" key="5">
    <source>
        <dbReference type="ARBA" id="ARBA00022741"/>
    </source>
</evidence>
<dbReference type="InterPro" id="IPR043129">
    <property type="entry name" value="ATPase_NBD"/>
</dbReference>
<evidence type="ECO:0000256" key="3">
    <source>
        <dbReference type="ARBA" id="ARBA00009225"/>
    </source>
</evidence>
<comment type="catalytic activity">
    <reaction evidence="9">
        <text>a D-hexose + ATP = a D-hexose 6-phosphate + ADP + H(+)</text>
        <dbReference type="Rhea" id="RHEA:22740"/>
        <dbReference type="ChEBI" id="CHEBI:4194"/>
        <dbReference type="ChEBI" id="CHEBI:15378"/>
        <dbReference type="ChEBI" id="CHEBI:30616"/>
        <dbReference type="ChEBI" id="CHEBI:229467"/>
        <dbReference type="ChEBI" id="CHEBI:456216"/>
        <dbReference type="EC" id="2.7.1.1"/>
    </reaction>
    <physiologicalReaction direction="left-to-right" evidence="9">
        <dbReference type="Rhea" id="RHEA:22741"/>
    </physiologicalReaction>
</comment>
<evidence type="ECO:0000256" key="10">
    <source>
        <dbReference type="ARBA" id="ARBA00048160"/>
    </source>
</evidence>
<organism evidence="14 15">
    <name type="scientific">Mucor plumbeus</name>
    <dbReference type="NCBI Taxonomy" id="97098"/>
    <lineage>
        <taxon>Eukaryota</taxon>
        <taxon>Fungi</taxon>
        <taxon>Fungi incertae sedis</taxon>
        <taxon>Mucoromycota</taxon>
        <taxon>Mucoromycotina</taxon>
        <taxon>Mucoromycetes</taxon>
        <taxon>Mucorales</taxon>
        <taxon>Mucorineae</taxon>
        <taxon>Mucoraceae</taxon>
        <taxon>Mucor</taxon>
    </lineage>
</organism>
<dbReference type="EC" id="2.7.1.-" evidence="11"/>
<evidence type="ECO:0000256" key="8">
    <source>
        <dbReference type="ARBA" id="ARBA00023152"/>
    </source>
</evidence>
<reference evidence="14" key="1">
    <citation type="submission" date="2020-12" db="EMBL/GenBank/DDBJ databases">
        <title>Metabolic potential, ecology and presence of endohyphal bacteria is reflected in genomic diversity of Mucoromycotina.</title>
        <authorList>
            <person name="Muszewska A."/>
            <person name="Okrasinska A."/>
            <person name="Steczkiewicz K."/>
            <person name="Drgas O."/>
            <person name="Orlowska M."/>
            <person name="Perlinska-Lenart U."/>
            <person name="Aleksandrzak-Piekarczyk T."/>
            <person name="Szatraj K."/>
            <person name="Zielenkiewicz U."/>
            <person name="Pilsyk S."/>
            <person name="Malc E."/>
            <person name="Mieczkowski P."/>
            <person name="Kruszewska J.S."/>
            <person name="Biernat P."/>
            <person name="Pawlowska J."/>
        </authorList>
    </citation>
    <scope>NUCLEOTIDE SEQUENCE</scope>
    <source>
        <strain evidence="14">CBS 226.32</strain>
    </source>
</reference>
<dbReference type="GO" id="GO:0005829">
    <property type="term" value="C:cytosol"/>
    <property type="evidence" value="ECO:0007669"/>
    <property type="project" value="TreeGrafter"/>
</dbReference>
<evidence type="ECO:0000256" key="9">
    <source>
        <dbReference type="ARBA" id="ARBA00044613"/>
    </source>
</evidence>
<protein>
    <recommendedName>
        <fullName evidence="11">Phosphotransferase</fullName>
        <ecNumber evidence="11">2.7.1.-</ecNumber>
    </recommendedName>
</protein>
<dbReference type="GO" id="GO:0006006">
    <property type="term" value="P:glucose metabolic process"/>
    <property type="evidence" value="ECO:0007669"/>
    <property type="project" value="TreeGrafter"/>
</dbReference>
<accession>A0A8H7RH73</accession>
<comment type="similarity">
    <text evidence="3 11">Belongs to the hexokinase family.</text>
</comment>
<dbReference type="SUPFAM" id="SSF53067">
    <property type="entry name" value="Actin-like ATPase domain"/>
    <property type="match status" value="2"/>
</dbReference>
<keyword evidence="15" id="KW-1185">Reference proteome</keyword>
<dbReference type="GO" id="GO:0005524">
    <property type="term" value="F:ATP binding"/>
    <property type="evidence" value="ECO:0007669"/>
    <property type="project" value="UniProtKB-UniRule"/>
</dbReference>
<comment type="catalytic activity">
    <reaction evidence="10">
        <text>D-glucose + ATP = D-glucose 6-phosphate + ADP + H(+)</text>
        <dbReference type="Rhea" id="RHEA:17825"/>
        <dbReference type="ChEBI" id="CHEBI:4167"/>
        <dbReference type="ChEBI" id="CHEBI:15378"/>
        <dbReference type="ChEBI" id="CHEBI:30616"/>
        <dbReference type="ChEBI" id="CHEBI:61548"/>
        <dbReference type="ChEBI" id="CHEBI:456216"/>
        <dbReference type="EC" id="2.7.1.1"/>
    </reaction>
    <physiologicalReaction direction="left-to-right" evidence="10">
        <dbReference type="Rhea" id="RHEA:17826"/>
    </physiologicalReaction>
</comment>
<comment type="pathway">
    <text evidence="1">Carbohydrate degradation; glycolysis; D-glyceraldehyde 3-phosphate and glycerone phosphate from D-glucose: step 1/4.</text>
</comment>
<name>A0A8H7RH73_9FUNG</name>
<evidence type="ECO:0000256" key="2">
    <source>
        <dbReference type="ARBA" id="ARBA00005028"/>
    </source>
</evidence>
<dbReference type="OrthoDB" id="419537at2759"/>
<evidence type="ECO:0000259" key="13">
    <source>
        <dbReference type="Pfam" id="PF03727"/>
    </source>
</evidence>
<dbReference type="PANTHER" id="PTHR19443">
    <property type="entry name" value="HEXOKINASE"/>
    <property type="match status" value="1"/>
</dbReference>
<comment type="pathway">
    <text evidence="2">Carbohydrate metabolism; hexose metabolism.</text>
</comment>
<keyword evidence="8 11" id="KW-0324">Glycolysis</keyword>
<keyword evidence="7 11" id="KW-0067">ATP-binding</keyword>
<dbReference type="GO" id="GO:0005536">
    <property type="term" value="F:D-glucose binding"/>
    <property type="evidence" value="ECO:0007669"/>
    <property type="project" value="InterPro"/>
</dbReference>
<dbReference type="PANTHER" id="PTHR19443:SF30">
    <property type="entry name" value="GLUCOKINASE-1-RELATED"/>
    <property type="match status" value="1"/>
</dbReference>
<evidence type="ECO:0000256" key="11">
    <source>
        <dbReference type="RuleBase" id="RU362007"/>
    </source>
</evidence>
<dbReference type="EMBL" id="JAEPRC010000094">
    <property type="protein sequence ID" value="KAG2209566.1"/>
    <property type="molecule type" value="Genomic_DNA"/>
</dbReference>
<evidence type="ECO:0000256" key="6">
    <source>
        <dbReference type="ARBA" id="ARBA00022777"/>
    </source>
</evidence>
<dbReference type="Pfam" id="PF00349">
    <property type="entry name" value="Hexokinase_1"/>
    <property type="match status" value="1"/>
</dbReference>
<evidence type="ECO:0000313" key="15">
    <source>
        <dbReference type="Proteomes" id="UP000650833"/>
    </source>
</evidence>
<dbReference type="FunFam" id="3.30.420.40:FF:000034">
    <property type="entry name" value="Phosphotransferase"/>
    <property type="match status" value="1"/>
</dbReference>
<dbReference type="FunFam" id="3.40.367.20:FF:000005">
    <property type="entry name" value="Phosphotransferase"/>
    <property type="match status" value="1"/>
</dbReference>
<dbReference type="Pfam" id="PF03727">
    <property type="entry name" value="Hexokinase_2"/>
    <property type="match status" value="1"/>
</dbReference>
<evidence type="ECO:0000256" key="7">
    <source>
        <dbReference type="ARBA" id="ARBA00022840"/>
    </source>
</evidence>
<evidence type="ECO:0000256" key="1">
    <source>
        <dbReference type="ARBA" id="ARBA00004888"/>
    </source>
</evidence>
<dbReference type="InterPro" id="IPR022673">
    <property type="entry name" value="Hexokinase_C"/>
</dbReference>
<evidence type="ECO:0000256" key="4">
    <source>
        <dbReference type="ARBA" id="ARBA00022679"/>
    </source>
</evidence>
<dbReference type="Gene3D" id="3.30.420.40">
    <property type="match status" value="1"/>
</dbReference>
<dbReference type="UniPathway" id="UPA00109">
    <property type="reaction ID" value="UER00180"/>
</dbReference>
<evidence type="ECO:0000259" key="12">
    <source>
        <dbReference type="Pfam" id="PF00349"/>
    </source>
</evidence>
<keyword evidence="6 11" id="KW-0418">Kinase</keyword>
<keyword evidence="5 11" id="KW-0547">Nucleotide-binding</keyword>
<dbReference type="GO" id="GO:0008865">
    <property type="term" value="F:fructokinase activity"/>
    <property type="evidence" value="ECO:0007669"/>
    <property type="project" value="TreeGrafter"/>
</dbReference>
<dbReference type="GO" id="GO:0004340">
    <property type="term" value="F:glucokinase activity"/>
    <property type="evidence" value="ECO:0007669"/>
    <property type="project" value="TreeGrafter"/>
</dbReference>
<feature type="domain" description="Hexokinase C-terminal" evidence="13">
    <location>
        <begin position="248"/>
        <end position="485"/>
    </location>
</feature>
<dbReference type="Proteomes" id="UP000650833">
    <property type="component" value="Unassembled WGS sequence"/>
</dbReference>
<sequence length="497" mass="55701">MISAFLSRKTGAEHPVPQINGTEDQQQAVNEIHHQFHVTTEKARTIVKQFMEEMQKGLDHEGATGIKVKTIKLLLYINLEQVPMIPSFVTGRPNGDEKGKYLALDLGGTNLRVCEFELKGDGQFSVHQQKYVVAEELKTGEMRRLCDFIADCVDNFVTEYGSDRAHTTEKLQLGFTFSFAVNQTDINRGTLMHWTKGFNCSGAINKDVVIMLQDAFLRKNIHVNIAALVNDTVGTLMANAYRRPDTSMGIILGTGTNAAYYEKLKNIKKWRGGEQVFEEMVVNMEWGAFDRERRVLPLTVYDNKLDRESINPREQLFEKMMSGMYLGEISRNAILQFVDHRVLFNGLSSPDLNKQWGFETSYMSTIVDDDSSDLEEVRHVLEDTLQIPFTTLGDRHVVKVICIAVGRRAARLAACGVAGVLAHTGELDADSVVAIDGSVYEFFPNFEKYMMEALEELFGDQVTKHIKFSLARDGSGFGAAMIAMMAHKAALVKSNAI</sequence>
<dbReference type="PRINTS" id="PR00475">
    <property type="entry name" value="HEXOKINASE"/>
</dbReference>
<dbReference type="InterPro" id="IPR001312">
    <property type="entry name" value="Hexokinase"/>
</dbReference>
<keyword evidence="4 11" id="KW-0808">Transferase</keyword>